<proteinExistence type="predicted"/>
<dbReference type="Pfam" id="PF14085">
    <property type="entry name" value="DUF4265"/>
    <property type="match status" value="1"/>
</dbReference>
<name>A0A1B2DBM8_9BACL</name>
<gene>
    <name evidence="1" type="ORF">BBD42_00385</name>
</gene>
<reference evidence="1" key="1">
    <citation type="submission" date="2016-08" db="EMBL/GenBank/DDBJ databases">
        <title>Complete Genome Seqeunce of Paenibacillus sp. BIHB 4019 from tea rhizoplane.</title>
        <authorList>
            <person name="Thakur R."/>
            <person name="Swarnkar M.K."/>
            <person name="Gulati A."/>
        </authorList>
    </citation>
    <scope>NUCLEOTIDE SEQUENCE [LARGE SCALE GENOMIC DNA]</scope>
    <source>
        <strain evidence="1">BIHB4019</strain>
    </source>
</reference>
<evidence type="ECO:0008006" key="2">
    <source>
        <dbReference type="Google" id="ProtNLM"/>
    </source>
</evidence>
<sequence length="133" mass="15261">MNPSVELGISFHSSGQEIEMLKVTPIDDQRYRIEENPLFTEMVSFGDIVKLEQQGNIYFYKETVRKSRLRRYSWLLSQDVASSEELAAFKNRVADSGGNWETIFGGMLIINVPSHIDFDPDVEINNITVSKDR</sequence>
<accession>A0A1B2DBM8</accession>
<dbReference type="InterPro" id="IPR025361">
    <property type="entry name" value="DUF4265"/>
</dbReference>
<evidence type="ECO:0000313" key="1">
    <source>
        <dbReference type="EMBL" id="ANY65105.1"/>
    </source>
</evidence>
<protein>
    <recommendedName>
        <fullName evidence="2">DUF4265 domain-containing protein</fullName>
    </recommendedName>
</protein>
<dbReference type="RefSeq" id="WP_099516532.1">
    <property type="nucleotide sequence ID" value="NZ_CP016808.1"/>
</dbReference>
<dbReference type="EMBL" id="CP016808">
    <property type="protein sequence ID" value="ANY65105.1"/>
    <property type="molecule type" value="Genomic_DNA"/>
</dbReference>
<dbReference type="AlphaFoldDB" id="A0A1B2DBM8"/>
<organism evidence="1">
    <name type="scientific">Paenibacillus sp. BIHB 4019</name>
    <dbReference type="NCBI Taxonomy" id="1870819"/>
    <lineage>
        <taxon>Bacteria</taxon>
        <taxon>Bacillati</taxon>
        <taxon>Bacillota</taxon>
        <taxon>Bacilli</taxon>
        <taxon>Bacillales</taxon>
        <taxon>Paenibacillaceae</taxon>
        <taxon>Paenibacillus</taxon>
    </lineage>
</organism>